<dbReference type="InterPro" id="IPR036249">
    <property type="entry name" value="Thioredoxin-like_sf"/>
</dbReference>
<dbReference type="Pfam" id="PF08806">
    <property type="entry name" value="Sep15_SelM"/>
    <property type="match status" value="1"/>
</dbReference>
<dbReference type="SUPFAM" id="SSF52833">
    <property type="entry name" value="Thioredoxin-like"/>
    <property type="match status" value="1"/>
</dbReference>
<feature type="chain" id="PRO_5042190995" description="Selenoprotein F" evidence="7">
    <location>
        <begin position="20"/>
        <end position="125"/>
    </location>
</feature>
<evidence type="ECO:0000259" key="8">
    <source>
        <dbReference type="Pfam" id="PF08806"/>
    </source>
</evidence>
<name>A0AAD7XPU0_9STRA</name>
<keyword evidence="4" id="KW-0256">Endoplasmic reticulum</keyword>
<evidence type="ECO:0000256" key="4">
    <source>
        <dbReference type="ARBA" id="ARBA00022824"/>
    </source>
</evidence>
<accession>A0AAD7XPU0</accession>
<dbReference type="InterPro" id="IPR014912">
    <property type="entry name" value="Sep15_SelM_dom"/>
</dbReference>
<comment type="caution">
    <text evidence="9">The sequence shown here is derived from an EMBL/GenBank/DDBJ whole genome shotgun (WGS) entry which is preliminary data.</text>
</comment>
<keyword evidence="10" id="KW-1185">Reference proteome</keyword>
<dbReference type="PANTHER" id="PTHR13077:SF6">
    <property type="entry name" value="SELENOPROTEIN F"/>
    <property type="match status" value="1"/>
</dbReference>
<evidence type="ECO:0000256" key="6">
    <source>
        <dbReference type="ARBA" id="ARBA00040775"/>
    </source>
</evidence>
<evidence type="ECO:0000256" key="2">
    <source>
        <dbReference type="ARBA" id="ARBA00005742"/>
    </source>
</evidence>
<organism evidence="9 10">
    <name type="scientific">Chrysophaeum taylorii</name>
    <dbReference type="NCBI Taxonomy" id="2483200"/>
    <lineage>
        <taxon>Eukaryota</taxon>
        <taxon>Sar</taxon>
        <taxon>Stramenopiles</taxon>
        <taxon>Ochrophyta</taxon>
        <taxon>Pelagophyceae</taxon>
        <taxon>Pelagomonadales</taxon>
        <taxon>Pelagomonadaceae</taxon>
        <taxon>Chrysophaeum</taxon>
    </lineage>
</organism>
<gene>
    <name evidence="9" type="ORF">CTAYLR_008425</name>
</gene>
<dbReference type="EMBL" id="JAQMWT010000148">
    <property type="protein sequence ID" value="KAJ8609189.1"/>
    <property type="molecule type" value="Genomic_DNA"/>
</dbReference>
<dbReference type="GO" id="GO:0016491">
    <property type="term" value="F:oxidoreductase activity"/>
    <property type="evidence" value="ECO:0007669"/>
    <property type="project" value="TreeGrafter"/>
</dbReference>
<protein>
    <recommendedName>
        <fullName evidence="6">Selenoprotein F</fullName>
    </recommendedName>
</protein>
<evidence type="ECO:0000313" key="9">
    <source>
        <dbReference type="EMBL" id="KAJ8609189.1"/>
    </source>
</evidence>
<dbReference type="PANTHER" id="PTHR13077">
    <property type="entry name" value="SELENOPROTEIN F"/>
    <property type="match status" value="1"/>
</dbReference>
<dbReference type="InterPro" id="IPR039992">
    <property type="entry name" value="Sep15_SelM"/>
</dbReference>
<dbReference type="InterPro" id="IPR038219">
    <property type="entry name" value="Sep15/SelM_sf"/>
</dbReference>
<dbReference type="Proteomes" id="UP001230188">
    <property type="component" value="Unassembled WGS sequence"/>
</dbReference>
<feature type="domain" description="Selenoprotein F/M" evidence="8">
    <location>
        <begin position="53"/>
        <end position="121"/>
    </location>
</feature>
<feature type="signal peptide" evidence="7">
    <location>
        <begin position="1"/>
        <end position="19"/>
    </location>
</feature>
<dbReference type="Gene3D" id="3.40.30.50">
    <property type="entry name" value="Sep15/SelM thioredoxin-like domain, active-site redox motif"/>
    <property type="match status" value="1"/>
</dbReference>
<dbReference type="AlphaFoldDB" id="A0AAD7XPU0"/>
<dbReference type="GO" id="GO:0005788">
    <property type="term" value="C:endoplasmic reticulum lumen"/>
    <property type="evidence" value="ECO:0007669"/>
    <property type="project" value="UniProtKB-SubCell"/>
</dbReference>
<evidence type="ECO:0000256" key="1">
    <source>
        <dbReference type="ARBA" id="ARBA00004319"/>
    </source>
</evidence>
<comment type="similarity">
    <text evidence="2">Belongs to the selenoprotein M/F family.</text>
</comment>
<reference evidence="9" key="1">
    <citation type="submission" date="2023-01" db="EMBL/GenBank/DDBJ databases">
        <title>Metagenome sequencing of chrysophaentin producing Chrysophaeum taylorii.</title>
        <authorList>
            <person name="Davison J."/>
            <person name="Bewley C."/>
        </authorList>
    </citation>
    <scope>NUCLEOTIDE SEQUENCE</scope>
    <source>
        <strain evidence="9">NIES-1699</strain>
    </source>
</reference>
<keyword evidence="3 7" id="KW-0732">Signal</keyword>
<keyword evidence="5" id="KW-0712">Selenocysteine</keyword>
<evidence type="ECO:0000256" key="3">
    <source>
        <dbReference type="ARBA" id="ARBA00022729"/>
    </source>
</evidence>
<sequence length="125" mass="13563">MARRRSAVLVMAMVVGARADCMSLGFTAALKCSSCEKLESIVGDAELVSDCASCCTEDVATFPSVRAFIDDMAADFEGLDVKYRNGQKPQLVMIDDDDAREVVPISGWNTDTVVEYLKENLKPSS</sequence>
<evidence type="ECO:0000256" key="7">
    <source>
        <dbReference type="SAM" id="SignalP"/>
    </source>
</evidence>
<evidence type="ECO:0000256" key="5">
    <source>
        <dbReference type="ARBA" id="ARBA00022933"/>
    </source>
</evidence>
<evidence type="ECO:0000313" key="10">
    <source>
        <dbReference type="Proteomes" id="UP001230188"/>
    </source>
</evidence>
<proteinExistence type="inferred from homology"/>
<comment type="subcellular location">
    <subcellularLocation>
        <location evidence="1">Endoplasmic reticulum lumen</location>
    </subcellularLocation>
</comment>